<proteinExistence type="inferred from homology"/>
<dbReference type="InterPro" id="IPR009038">
    <property type="entry name" value="GOLD_dom"/>
</dbReference>
<evidence type="ECO:0000256" key="7">
    <source>
        <dbReference type="SAM" id="Phobius"/>
    </source>
</evidence>
<protein>
    <submittedName>
        <fullName evidence="10">Transmembrane emp24 domain-containing protein p24delta9-like</fullName>
    </submittedName>
</protein>
<feature type="transmembrane region" description="Helical" evidence="7">
    <location>
        <begin position="165"/>
        <end position="187"/>
    </location>
</feature>
<name>A0AAD8GPV0_9APIA</name>
<comment type="subcellular location">
    <subcellularLocation>
        <location evidence="1">Membrane</location>
        <topology evidence="1">Single-pass type I membrane protein</topology>
    </subcellularLocation>
</comment>
<evidence type="ECO:0000259" key="8">
    <source>
        <dbReference type="PROSITE" id="PS50866"/>
    </source>
</evidence>
<dbReference type="AlphaFoldDB" id="A0AAD8GPV0"/>
<dbReference type="PROSITE" id="PS51382">
    <property type="entry name" value="SPX"/>
    <property type="match status" value="1"/>
</dbReference>
<evidence type="ECO:0000313" key="10">
    <source>
        <dbReference type="EMBL" id="KAK1352403.1"/>
    </source>
</evidence>
<evidence type="ECO:0000256" key="1">
    <source>
        <dbReference type="ARBA" id="ARBA00004479"/>
    </source>
</evidence>
<dbReference type="PANTHER" id="PTHR22811">
    <property type="entry name" value="TRANSMEMBRANE EMP24 DOMAIN-CONTAINING PROTEIN"/>
    <property type="match status" value="1"/>
</dbReference>
<keyword evidence="5 7" id="KW-1133">Transmembrane helix</keyword>
<dbReference type="Pfam" id="PF03105">
    <property type="entry name" value="SPX"/>
    <property type="match status" value="1"/>
</dbReference>
<keyword evidence="3 7" id="KW-0812">Transmembrane</keyword>
<evidence type="ECO:0000256" key="3">
    <source>
        <dbReference type="ARBA" id="ARBA00022692"/>
    </source>
</evidence>
<feature type="domain" description="SPX" evidence="9">
    <location>
        <begin position="1"/>
        <end position="147"/>
    </location>
</feature>
<keyword evidence="11" id="KW-1185">Reference proteome</keyword>
<comment type="similarity">
    <text evidence="2">Belongs to the EMP24/GP25L family.</text>
</comment>
<keyword evidence="4" id="KW-0732">Signal</keyword>
<dbReference type="SMART" id="SM01190">
    <property type="entry name" value="EMP24_GP25L"/>
    <property type="match status" value="1"/>
</dbReference>
<feature type="transmembrane region" description="Helical" evidence="7">
    <location>
        <begin position="345"/>
        <end position="364"/>
    </location>
</feature>
<organism evidence="10 11">
    <name type="scientific">Heracleum sosnowskyi</name>
    <dbReference type="NCBI Taxonomy" id="360622"/>
    <lineage>
        <taxon>Eukaryota</taxon>
        <taxon>Viridiplantae</taxon>
        <taxon>Streptophyta</taxon>
        <taxon>Embryophyta</taxon>
        <taxon>Tracheophyta</taxon>
        <taxon>Spermatophyta</taxon>
        <taxon>Magnoliopsida</taxon>
        <taxon>eudicotyledons</taxon>
        <taxon>Gunneridae</taxon>
        <taxon>Pentapetalae</taxon>
        <taxon>asterids</taxon>
        <taxon>campanulids</taxon>
        <taxon>Apiales</taxon>
        <taxon>Apiaceae</taxon>
        <taxon>Apioideae</taxon>
        <taxon>apioid superclade</taxon>
        <taxon>Tordylieae</taxon>
        <taxon>Tordyliinae</taxon>
        <taxon>Heracleum</taxon>
    </lineage>
</organism>
<sequence length="374" mass="43319">MKFGKELRIRIEQILPAWRDYYLCYKTLKNILKHFPVTADLENRFLVILNQELVKINDFYLDAEEEFVIRFQDLNERIERLREIIRGGTLRSELQDVIIGILIDFDNIKGNLVVLKNYCFLNYLGLTKILKKHDKRTGGGGSLRIPIIHLVGSTLYKVLTWKTLVRFRTIIILAILISWSLPLVWAMRFDLKSGSTKCITEDIKSSSMTVGKYTVITDIKPTPESHKITIRVTSPHGNNYHYSDHVDSGTYAFTAAETGDYMACFWAPDHKPMVTLSIDFDWKSGVAAKDWSKVAKKGQVDVMEVELKKLYETVISIHDEMFYLREREEEMQALNRSTNSNMATFSFLSLLVCLSVAGLQLWHLKTFFERKKLL</sequence>
<evidence type="ECO:0000256" key="5">
    <source>
        <dbReference type="ARBA" id="ARBA00022989"/>
    </source>
</evidence>
<reference evidence="10" key="2">
    <citation type="submission" date="2023-05" db="EMBL/GenBank/DDBJ databases">
        <authorList>
            <person name="Schelkunov M.I."/>
        </authorList>
    </citation>
    <scope>NUCLEOTIDE SEQUENCE</scope>
    <source>
        <strain evidence="10">Hsosn_3</strain>
        <tissue evidence="10">Leaf</tissue>
    </source>
</reference>
<dbReference type="PROSITE" id="PS50866">
    <property type="entry name" value="GOLD"/>
    <property type="match status" value="1"/>
</dbReference>
<reference evidence="10" key="1">
    <citation type="submission" date="2023-02" db="EMBL/GenBank/DDBJ databases">
        <title>Genome of toxic invasive species Heracleum sosnowskyi carries increased number of genes despite the absence of recent whole-genome duplications.</title>
        <authorList>
            <person name="Schelkunov M."/>
            <person name="Shtratnikova V."/>
            <person name="Makarenko M."/>
            <person name="Klepikova A."/>
            <person name="Omelchenko D."/>
            <person name="Novikova G."/>
            <person name="Obukhova E."/>
            <person name="Bogdanov V."/>
            <person name="Penin A."/>
            <person name="Logacheva M."/>
        </authorList>
    </citation>
    <scope>NUCLEOTIDE SEQUENCE</scope>
    <source>
        <strain evidence="10">Hsosn_3</strain>
        <tissue evidence="10">Leaf</tissue>
    </source>
</reference>
<dbReference type="GO" id="GO:0016020">
    <property type="term" value="C:membrane"/>
    <property type="evidence" value="ECO:0007669"/>
    <property type="project" value="UniProtKB-SubCell"/>
</dbReference>
<dbReference type="InterPro" id="IPR015720">
    <property type="entry name" value="Emp24-like"/>
</dbReference>
<dbReference type="InterPro" id="IPR004331">
    <property type="entry name" value="SPX_dom"/>
</dbReference>
<gene>
    <name evidence="10" type="ORF">POM88_053342</name>
</gene>
<dbReference type="Pfam" id="PF01105">
    <property type="entry name" value="EMP24_GP25L"/>
    <property type="match status" value="1"/>
</dbReference>
<feature type="domain" description="GOLD" evidence="8">
    <location>
        <begin position="196"/>
        <end position="309"/>
    </location>
</feature>
<accession>A0AAD8GPV0</accession>
<evidence type="ECO:0000256" key="4">
    <source>
        <dbReference type="ARBA" id="ARBA00022729"/>
    </source>
</evidence>
<evidence type="ECO:0000256" key="6">
    <source>
        <dbReference type="ARBA" id="ARBA00023136"/>
    </source>
</evidence>
<dbReference type="Proteomes" id="UP001237642">
    <property type="component" value="Unassembled WGS sequence"/>
</dbReference>
<comment type="caution">
    <text evidence="10">The sequence shown here is derived from an EMBL/GenBank/DDBJ whole genome shotgun (WGS) entry which is preliminary data.</text>
</comment>
<evidence type="ECO:0000256" key="2">
    <source>
        <dbReference type="ARBA" id="ARBA00007104"/>
    </source>
</evidence>
<evidence type="ECO:0000313" key="11">
    <source>
        <dbReference type="Proteomes" id="UP001237642"/>
    </source>
</evidence>
<evidence type="ECO:0000259" key="9">
    <source>
        <dbReference type="PROSITE" id="PS51382"/>
    </source>
</evidence>
<keyword evidence="6 7" id="KW-0472">Membrane</keyword>
<dbReference type="EMBL" id="JAUIZM010000017">
    <property type="protein sequence ID" value="KAK1352403.1"/>
    <property type="molecule type" value="Genomic_DNA"/>
</dbReference>